<comment type="caution">
    <text evidence="2">The sequence shown here is derived from an EMBL/GenBank/DDBJ whole genome shotgun (WGS) entry which is preliminary data.</text>
</comment>
<dbReference type="GO" id="GO:0005657">
    <property type="term" value="C:replication fork"/>
    <property type="evidence" value="ECO:0007669"/>
    <property type="project" value="TreeGrafter"/>
</dbReference>
<organism evidence="2">
    <name type="scientific">Tanacetum cinerariifolium</name>
    <name type="common">Dalmatian daisy</name>
    <name type="synonym">Chrysanthemum cinerariifolium</name>
    <dbReference type="NCBI Taxonomy" id="118510"/>
    <lineage>
        <taxon>Eukaryota</taxon>
        <taxon>Viridiplantae</taxon>
        <taxon>Streptophyta</taxon>
        <taxon>Embryophyta</taxon>
        <taxon>Tracheophyta</taxon>
        <taxon>Spermatophyta</taxon>
        <taxon>Magnoliopsida</taxon>
        <taxon>eudicotyledons</taxon>
        <taxon>Gunneridae</taxon>
        <taxon>Pentapetalae</taxon>
        <taxon>asterids</taxon>
        <taxon>campanulids</taxon>
        <taxon>Asterales</taxon>
        <taxon>Asteraceae</taxon>
        <taxon>Asteroideae</taxon>
        <taxon>Anthemideae</taxon>
        <taxon>Anthemidinae</taxon>
        <taxon>Tanacetum</taxon>
    </lineage>
</organism>
<dbReference type="Gene3D" id="3.40.50.300">
    <property type="entry name" value="P-loop containing nucleotide triphosphate hydrolases"/>
    <property type="match status" value="1"/>
</dbReference>
<dbReference type="GO" id="GO:0006260">
    <property type="term" value="P:DNA replication"/>
    <property type="evidence" value="ECO:0007669"/>
    <property type="project" value="TreeGrafter"/>
</dbReference>
<dbReference type="PANTHER" id="PTHR23274">
    <property type="entry name" value="DNA HELICASE-RELATED"/>
    <property type="match status" value="1"/>
</dbReference>
<dbReference type="SUPFAM" id="SSF52540">
    <property type="entry name" value="P-loop containing nucleoside triphosphate hydrolases"/>
    <property type="match status" value="2"/>
</dbReference>
<dbReference type="Pfam" id="PF21530">
    <property type="entry name" value="Pif1_2B_dom"/>
    <property type="match status" value="1"/>
</dbReference>
<reference evidence="2" key="1">
    <citation type="journal article" date="2019" name="Sci. Rep.">
        <title>Draft genome of Tanacetum cinerariifolium, the natural source of mosquito coil.</title>
        <authorList>
            <person name="Yamashiro T."/>
            <person name="Shiraishi A."/>
            <person name="Satake H."/>
            <person name="Nakayama K."/>
        </authorList>
    </citation>
    <scope>NUCLEOTIDE SEQUENCE</scope>
</reference>
<dbReference type="AlphaFoldDB" id="A0A6L2MEF7"/>
<evidence type="ECO:0000313" key="2">
    <source>
        <dbReference type="EMBL" id="GEU71919.1"/>
    </source>
</evidence>
<accession>A0A6L2MEF7</accession>
<proteinExistence type="predicted"/>
<dbReference type="EMBL" id="BKCJ010006394">
    <property type="protein sequence ID" value="GEU71919.1"/>
    <property type="molecule type" value="Genomic_DNA"/>
</dbReference>
<name>A0A6L2MEF7_TANCI</name>
<dbReference type="InterPro" id="IPR049163">
    <property type="entry name" value="Pif1-like_2B_dom"/>
</dbReference>
<evidence type="ECO:0000259" key="1">
    <source>
        <dbReference type="Pfam" id="PF21530"/>
    </source>
</evidence>
<feature type="non-terminal residue" evidence="2">
    <location>
        <position position="284"/>
    </location>
</feature>
<gene>
    <name evidence="2" type="ORF">Tci_043897</name>
</gene>
<dbReference type="InterPro" id="IPR027417">
    <property type="entry name" value="P-loop_NTPase"/>
</dbReference>
<sequence length="284" mass="32398">MFNLVHQLLSNSIVVMVFSSNDNINNYLLPKLYRSSRTYNPEEFADLLLNHYRRQLLEDIGGLENVKRELHETIQYHVEHLEKFGMVSSRVVLFYGPPGCGPTHEMVDIINERMLSLLLGDENEYESSDSVCLADDDLNFDDSIYTTEFLNGLRMFGIPNHSIKLKIGTHIMLMRNINQRAGLCNGTRIQVLRLGINIIEAQIIFDGSVGTICAIPRMVISPTDTKMPFKLNGRQFPIQVCFAMTINKIQGQTLSQVGFFKEACIFGWTTICCHLTSKKQERIE</sequence>
<protein>
    <recommendedName>
        <fullName evidence="1">DNA helicase Pif1-like 2B domain-containing protein</fullName>
    </recommendedName>
</protein>
<dbReference type="PANTHER" id="PTHR23274:SF48">
    <property type="entry name" value="ATP-DEPENDENT DNA HELICASE"/>
    <property type="match status" value="1"/>
</dbReference>
<feature type="domain" description="DNA helicase Pif1-like 2B" evidence="1">
    <location>
        <begin position="148"/>
        <end position="194"/>
    </location>
</feature>